<evidence type="ECO:0000313" key="9">
    <source>
        <dbReference type="Proteomes" id="UP000706172"/>
    </source>
</evidence>
<dbReference type="PANTHER" id="PTHR43547">
    <property type="entry name" value="TWO-COMPONENT HISTIDINE KINASE"/>
    <property type="match status" value="1"/>
</dbReference>
<dbReference type="SUPFAM" id="SSF55785">
    <property type="entry name" value="PYP-like sensor domain (PAS domain)"/>
    <property type="match status" value="1"/>
</dbReference>
<evidence type="ECO:0000259" key="7">
    <source>
        <dbReference type="PROSITE" id="PS50112"/>
    </source>
</evidence>
<accession>A0A931G816</accession>
<dbReference type="SUPFAM" id="SSF52172">
    <property type="entry name" value="CheY-like"/>
    <property type="match status" value="1"/>
</dbReference>
<dbReference type="InterPro" id="IPR036890">
    <property type="entry name" value="HATPase_C_sf"/>
</dbReference>
<dbReference type="InterPro" id="IPR000014">
    <property type="entry name" value="PAS"/>
</dbReference>
<evidence type="ECO:0000259" key="5">
    <source>
        <dbReference type="PROSITE" id="PS50109"/>
    </source>
</evidence>
<dbReference type="InterPro" id="IPR004358">
    <property type="entry name" value="Sig_transdc_His_kin-like_C"/>
</dbReference>
<keyword evidence="3 4" id="KW-0597">Phosphoprotein</keyword>
<dbReference type="InterPro" id="IPR005467">
    <property type="entry name" value="His_kinase_dom"/>
</dbReference>
<reference evidence="8" key="1">
    <citation type="submission" date="2020-07" db="EMBL/GenBank/DDBJ databases">
        <title>Severe corrosion of carbon steel in oil field produced water can be linked to methanogenic archaea containing a special type of NiFe hydrogenase.</title>
        <authorList>
            <person name="Lahme S."/>
            <person name="Mand J."/>
            <person name="Longwell J."/>
            <person name="Smith R."/>
            <person name="Enning D."/>
        </authorList>
    </citation>
    <scope>NUCLEOTIDE SEQUENCE</scope>
    <source>
        <strain evidence="8">MIC098Bin6</strain>
    </source>
</reference>
<dbReference type="EC" id="2.7.13.3" evidence="2"/>
<feature type="domain" description="PAS" evidence="7">
    <location>
        <begin position="150"/>
        <end position="207"/>
    </location>
</feature>
<comment type="caution">
    <text evidence="8">The sequence shown here is derived from an EMBL/GenBank/DDBJ whole genome shotgun (WGS) entry which is preliminary data.</text>
</comment>
<dbReference type="Pfam" id="PF02518">
    <property type="entry name" value="HATPase_c"/>
    <property type="match status" value="1"/>
</dbReference>
<dbReference type="SMART" id="SM00448">
    <property type="entry name" value="REC"/>
    <property type="match status" value="1"/>
</dbReference>
<sequence length="508" mass="56835">MKKILIVDDIKVNLKVLEVLLTRNGYAVLSAMSARKALSLLQEHICDLIISDIQMPEMDGFQFCRLCQLDEKLKHIPFIFYSSARDQKQIRQQARKVGAYTVVRKPADPAQLLKTINTVLNDALNRTMALTGQERCYNRRLDPVPGTVGWTLDANGDFTNITPAVERLTGFSVKHIQEMGKSGWLNRVHSSDEEKVRNAYKQLFQDHVPLDIVYRFKCRDNRFVWLVEKSGTPYGNQTQGCDRVDGFTADISAGITDLERRMESREQRVIQTFSTGVSHDLDNMLNGIADYIQLSATTTAGSRERQRFLANALKISRSALALNRDISCLSGEDKAVKKNSLLTRVVARVVRSLLQGSDIPCRVEIPRGVWPCRVDTRLMARALEHVIINACEAVAQKSDGRIEVTLQNISIEGAPVENRAVSETRHDPDRYVQVVIEDNGCGIDDPYLDQVCLPYFSLKPKDMKKGVGLSLAISRVIIGRHGGEMAVHSKKNHGTKILILLPAEPGGT</sequence>
<proteinExistence type="predicted"/>
<organism evidence="8 9">
    <name type="scientific">Desulfotignum balticum</name>
    <dbReference type="NCBI Taxonomy" id="115781"/>
    <lineage>
        <taxon>Bacteria</taxon>
        <taxon>Pseudomonadati</taxon>
        <taxon>Thermodesulfobacteriota</taxon>
        <taxon>Desulfobacteria</taxon>
        <taxon>Desulfobacterales</taxon>
        <taxon>Desulfobacteraceae</taxon>
        <taxon>Desulfotignum</taxon>
    </lineage>
</organism>
<dbReference type="InterPro" id="IPR035965">
    <property type="entry name" value="PAS-like_dom_sf"/>
</dbReference>
<dbReference type="InterPro" id="IPR001789">
    <property type="entry name" value="Sig_transdc_resp-reg_receiver"/>
</dbReference>
<dbReference type="Gene3D" id="3.30.450.20">
    <property type="entry name" value="PAS domain"/>
    <property type="match status" value="1"/>
</dbReference>
<evidence type="ECO:0000256" key="3">
    <source>
        <dbReference type="ARBA" id="ARBA00022553"/>
    </source>
</evidence>
<evidence type="ECO:0000259" key="6">
    <source>
        <dbReference type="PROSITE" id="PS50110"/>
    </source>
</evidence>
<evidence type="ECO:0000256" key="1">
    <source>
        <dbReference type="ARBA" id="ARBA00000085"/>
    </source>
</evidence>
<dbReference type="InterPro" id="IPR003661">
    <property type="entry name" value="HisK_dim/P_dom"/>
</dbReference>
<evidence type="ECO:0000256" key="4">
    <source>
        <dbReference type="PROSITE-ProRule" id="PRU00169"/>
    </source>
</evidence>
<gene>
    <name evidence="8" type="ORF">H0S81_02595</name>
</gene>
<dbReference type="AlphaFoldDB" id="A0A931G816"/>
<feature type="domain" description="Histidine kinase" evidence="5">
    <location>
        <begin position="276"/>
        <end position="505"/>
    </location>
</feature>
<dbReference type="CDD" id="cd00082">
    <property type="entry name" value="HisKA"/>
    <property type="match status" value="1"/>
</dbReference>
<dbReference type="PANTHER" id="PTHR43547:SF2">
    <property type="entry name" value="HYBRID SIGNAL TRANSDUCTION HISTIDINE KINASE C"/>
    <property type="match status" value="1"/>
</dbReference>
<comment type="catalytic activity">
    <reaction evidence="1">
        <text>ATP + protein L-histidine = ADP + protein N-phospho-L-histidine.</text>
        <dbReference type="EC" id="2.7.13.3"/>
    </reaction>
</comment>
<dbReference type="PROSITE" id="PS50109">
    <property type="entry name" value="HIS_KIN"/>
    <property type="match status" value="1"/>
</dbReference>
<protein>
    <recommendedName>
        <fullName evidence="2">histidine kinase</fullName>
        <ecNumber evidence="2">2.7.13.3</ecNumber>
    </recommendedName>
</protein>
<name>A0A931G816_9BACT</name>
<dbReference type="SMART" id="SM00387">
    <property type="entry name" value="HATPase_c"/>
    <property type="match status" value="1"/>
</dbReference>
<dbReference type="Pfam" id="PF08447">
    <property type="entry name" value="PAS_3"/>
    <property type="match status" value="1"/>
</dbReference>
<dbReference type="InterPro" id="IPR003594">
    <property type="entry name" value="HATPase_dom"/>
</dbReference>
<evidence type="ECO:0000256" key="2">
    <source>
        <dbReference type="ARBA" id="ARBA00012438"/>
    </source>
</evidence>
<feature type="domain" description="Response regulatory" evidence="6">
    <location>
        <begin position="3"/>
        <end position="120"/>
    </location>
</feature>
<dbReference type="CDD" id="cd00130">
    <property type="entry name" value="PAS"/>
    <property type="match status" value="1"/>
</dbReference>
<dbReference type="PROSITE" id="PS50110">
    <property type="entry name" value="RESPONSE_REGULATORY"/>
    <property type="match status" value="1"/>
</dbReference>
<evidence type="ECO:0000313" key="8">
    <source>
        <dbReference type="EMBL" id="MBG0778800.1"/>
    </source>
</evidence>
<dbReference type="Gene3D" id="3.40.50.2300">
    <property type="match status" value="1"/>
</dbReference>
<dbReference type="GO" id="GO:0000155">
    <property type="term" value="F:phosphorelay sensor kinase activity"/>
    <property type="evidence" value="ECO:0007669"/>
    <property type="project" value="InterPro"/>
</dbReference>
<feature type="modified residue" description="4-aspartylphosphate" evidence="4">
    <location>
        <position position="52"/>
    </location>
</feature>
<dbReference type="Proteomes" id="UP000706172">
    <property type="component" value="Unassembled WGS sequence"/>
</dbReference>
<dbReference type="Pfam" id="PF00072">
    <property type="entry name" value="Response_reg"/>
    <property type="match status" value="1"/>
</dbReference>
<dbReference type="InterPro" id="IPR011006">
    <property type="entry name" value="CheY-like_superfamily"/>
</dbReference>
<dbReference type="PRINTS" id="PR00344">
    <property type="entry name" value="BCTRLSENSOR"/>
</dbReference>
<dbReference type="EMBL" id="JACCQK010000111">
    <property type="protein sequence ID" value="MBG0778800.1"/>
    <property type="molecule type" value="Genomic_DNA"/>
</dbReference>
<dbReference type="Gene3D" id="3.30.565.10">
    <property type="entry name" value="Histidine kinase-like ATPase, C-terminal domain"/>
    <property type="match status" value="1"/>
</dbReference>
<dbReference type="PROSITE" id="PS50112">
    <property type="entry name" value="PAS"/>
    <property type="match status" value="1"/>
</dbReference>
<dbReference type="SUPFAM" id="SSF55874">
    <property type="entry name" value="ATPase domain of HSP90 chaperone/DNA topoisomerase II/histidine kinase"/>
    <property type="match status" value="1"/>
</dbReference>
<dbReference type="InterPro" id="IPR013655">
    <property type="entry name" value="PAS_fold_3"/>
</dbReference>